<accession>A0A6F8PQZ3</accession>
<protein>
    <submittedName>
        <fullName evidence="1">Uncharacterized protein</fullName>
    </submittedName>
</protein>
<dbReference type="AlphaFoldDB" id="A0A6F8PQZ3"/>
<keyword evidence="2" id="KW-1185">Reference proteome</keyword>
<sequence>MLSIEVGQRQTYIENLCFIIPLKPLRATPKVNFYSVEGVLEGLSGIDLVIHEPGGKSPLIAGNDTWFWYMHTDQEDKLVVHQGKRLVELYSKAHGQIEKFEVSQQGIKHNGETIYEGAAILGWGIHVFHRVHSPEGSLSTNYASRLNTFDINTNFNIYELNTQTGDYTVARIGALDQPK</sequence>
<organism evidence="1 2">
    <name type="scientific">Thiosulfativibrio zosterae</name>
    <dbReference type="NCBI Taxonomy" id="2675053"/>
    <lineage>
        <taxon>Bacteria</taxon>
        <taxon>Pseudomonadati</taxon>
        <taxon>Pseudomonadota</taxon>
        <taxon>Gammaproteobacteria</taxon>
        <taxon>Thiotrichales</taxon>
        <taxon>Piscirickettsiaceae</taxon>
        <taxon>Thiosulfativibrio</taxon>
    </lineage>
</organism>
<proteinExistence type="predicted"/>
<evidence type="ECO:0000313" key="1">
    <source>
        <dbReference type="EMBL" id="BBP44448.1"/>
    </source>
</evidence>
<reference evidence="2" key="1">
    <citation type="submission" date="2019-11" db="EMBL/GenBank/DDBJ databases">
        <title>Isolation and characterization of two novel species in the genus Thiomicrorhabdus.</title>
        <authorList>
            <person name="Mochizuki J."/>
            <person name="Kojima H."/>
            <person name="Fukui M."/>
        </authorList>
    </citation>
    <scope>NUCLEOTIDE SEQUENCE [LARGE SCALE GENOMIC DNA]</scope>
    <source>
        <strain evidence="2">AkT22</strain>
    </source>
</reference>
<dbReference type="RefSeq" id="WP_173292162.1">
    <property type="nucleotide sequence ID" value="NZ_AP021888.1"/>
</dbReference>
<dbReference type="KEGG" id="tzo:THMIRHAT_21940"/>
<evidence type="ECO:0000313" key="2">
    <source>
        <dbReference type="Proteomes" id="UP000501466"/>
    </source>
</evidence>
<dbReference type="EMBL" id="AP021888">
    <property type="protein sequence ID" value="BBP44448.1"/>
    <property type="molecule type" value="Genomic_DNA"/>
</dbReference>
<name>A0A6F8PQZ3_9GAMM</name>
<gene>
    <name evidence="1" type="ORF">THMIRHAT_21940</name>
</gene>
<dbReference type="Proteomes" id="UP000501466">
    <property type="component" value="Chromosome"/>
</dbReference>